<dbReference type="Pfam" id="PF01607">
    <property type="entry name" value="CBM_14"/>
    <property type="match status" value="2"/>
</dbReference>
<dbReference type="PROSITE" id="PS50940">
    <property type="entry name" value="CHIT_BIND_II"/>
    <property type="match status" value="2"/>
</dbReference>
<keyword evidence="2 6" id="KW-0732">Signal</keyword>
<keyword evidence="8" id="KW-1185">Reference proteome</keyword>
<sequence length="168" mass="18552">MLLPFCHCYCFLFFLLSINALVILPALALNCEGRADGTLGAVKSGKCYNKFGKCAYGKMFTFECPDELFYNEETEKCDYKAEIVACGGKPSVPRFDCSEVENGLYTVEHCFSSVFYSCNAGQATQMRCSAGLLFDQTKKLCEFPDRCKKIPLYSTDPPPLPSSTASIG</sequence>
<organism evidence="8 9">
    <name type="scientific">Globodera rostochiensis</name>
    <name type="common">Golden nematode worm</name>
    <name type="synonym">Heterodera rostochiensis</name>
    <dbReference type="NCBI Taxonomy" id="31243"/>
    <lineage>
        <taxon>Eukaryota</taxon>
        <taxon>Metazoa</taxon>
        <taxon>Ecdysozoa</taxon>
        <taxon>Nematoda</taxon>
        <taxon>Chromadorea</taxon>
        <taxon>Rhabditida</taxon>
        <taxon>Tylenchina</taxon>
        <taxon>Tylenchomorpha</taxon>
        <taxon>Tylenchoidea</taxon>
        <taxon>Heteroderidae</taxon>
        <taxon>Heteroderinae</taxon>
        <taxon>Globodera</taxon>
    </lineage>
</organism>
<evidence type="ECO:0000313" key="8">
    <source>
        <dbReference type="Proteomes" id="UP000887572"/>
    </source>
</evidence>
<dbReference type="SUPFAM" id="SSF57625">
    <property type="entry name" value="Invertebrate chitin-binding proteins"/>
    <property type="match status" value="2"/>
</dbReference>
<feature type="chain" id="PRO_5036942292" evidence="6">
    <location>
        <begin position="29"/>
        <end position="168"/>
    </location>
</feature>
<evidence type="ECO:0000256" key="6">
    <source>
        <dbReference type="SAM" id="SignalP"/>
    </source>
</evidence>
<evidence type="ECO:0000256" key="3">
    <source>
        <dbReference type="ARBA" id="ARBA00022737"/>
    </source>
</evidence>
<evidence type="ECO:0000256" key="4">
    <source>
        <dbReference type="ARBA" id="ARBA00023157"/>
    </source>
</evidence>
<accession>A0A914H4D6</accession>
<dbReference type="GO" id="GO:0005576">
    <property type="term" value="C:extracellular region"/>
    <property type="evidence" value="ECO:0007669"/>
    <property type="project" value="InterPro"/>
</dbReference>
<keyword evidence="4" id="KW-1015">Disulfide bond</keyword>
<dbReference type="AlphaFoldDB" id="A0A914H4D6"/>
<protein>
    <submittedName>
        <fullName evidence="9">Chitin-binding type-2 domain-containing protein</fullName>
    </submittedName>
</protein>
<dbReference type="InterPro" id="IPR036508">
    <property type="entry name" value="Chitin-bd_dom_sf"/>
</dbReference>
<feature type="domain" description="Chitin-binding type-2" evidence="7">
    <location>
        <begin position="28"/>
        <end position="88"/>
    </location>
</feature>
<evidence type="ECO:0000256" key="1">
    <source>
        <dbReference type="ARBA" id="ARBA00022669"/>
    </source>
</evidence>
<dbReference type="Proteomes" id="UP000887572">
    <property type="component" value="Unplaced"/>
</dbReference>
<keyword evidence="5" id="KW-0325">Glycoprotein</keyword>
<evidence type="ECO:0000256" key="5">
    <source>
        <dbReference type="ARBA" id="ARBA00023180"/>
    </source>
</evidence>
<dbReference type="InterPro" id="IPR002557">
    <property type="entry name" value="Chitin-bd_dom"/>
</dbReference>
<name>A0A914H4D6_GLORO</name>
<dbReference type="WBParaSite" id="Gr19_v10_g13738.t1">
    <property type="protein sequence ID" value="Gr19_v10_g13738.t1"/>
    <property type="gene ID" value="Gr19_v10_g13738"/>
</dbReference>
<dbReference type="GO" id="GO:0008061">
    <property type="term" value="F:chitin binding"/>
    <property type="evidence" value="ECO:0007669"/>
    <property type="project" value="UniProtKB-KW"/>
</dbReference>
<dbReference type="PANTHER" id="PTHR23301:SF0">
    <property type="entry name" value="CHITIN-BINDING TYPE-2 DOMAIN-CONTAINING PROTEIN-RELATED"/>
    <property type="match status" value="1"/>
</dbReference>
<keyword evidence="3" id="KW-0677">Repeat</keyword>
<dbReference type="Gene3D" id="2.170.140.10">
    <property type="entry name" value="Chitin binding domain"/>
    <property type="match status" value="2"/>
</dbReference>
<reference evidence="9" key="1">
    <citation type="submission" date="2022-11" db="UniProtKB">
        <authorList>
            <consortium name="WormBaseParasite"/>
        </authorList>
    </citation>
    <scope>IDENTIFICATION</scope>
</reference>
<dbReference type="PANTHER" id="PTHR23301">
    <property type="entry name" value="CHITIN BINDING PERITROPHIN-A"/>
    <property type="match status" value="1"/>
</dbReference>
<dbReference type="InterPro" id="IPR051940">
    <property type="entry name" value="Chitin_bind-dev_reg"/>
</dbReference>
<feature type="signal peptide" evidence="6">
    <location>
        <begin position="1"/>
        <end position="28"/>
    </location>
</feature>
<proteinExistence type="predicted"/>
<dbReference type="SMART" id="SM00494">
    <property type="entry name" value="ChtBD2"/>
    <property type="match status" value="2"/>
</dbReference>
<keyword evidence="1" id="KW-0147">Chitin-binding</keyword>
<evidence type="ECO:0000256" key="2">
    <source>
        <dbReference type="ARBA" id="ARBA00022729"/>
    </source>
</evidence>
<evidence type="ECO:0000259" key="7">
    <source>
        <dbReference type="PROSITE" id="PS50940"/>
    </source>
</evidence>
<feature type="domain" description="Chitin-binding type-2" evidence="7">
    <location>
        <begin position="94"/>
        <end position="149"/>
    </location>
</feature>
<evidence type="ECO:0000313" key="9">
    <source>
        <dbReference type="WBParaSite" id="Gr19_v10_g13738.t1"/>
    </source>
</evidence>